<evidence type="ECO:0000256" key="3">
    <source>
        <dbReference type="ARBA" id="ARBA00022630"/>
    </source>
</evidence>
<dbReference type="InterPro" id="IPR003097">
    <property type="entry name" value="CysJ-like_FAD-binding"/>
</dbReference>
<dbReference type="PRINTS" id="PR00371">
    <property type="entry name" value="FPNCR"/>
</dbReference>
<evidence type="ECO:0000256" key="9">
    <source>
        <dbReference type="SAM" id="Phobius"/>
    </source>
</evidence>
<dbReference type="Gene3D" id="3.40.50.360">
    <property type="match status" value="1"/>
</dbReference>
<name>A0A1D1ZTY3_AUXPR</name>
<dbReference type="InterPro" id="IPR023173">
    <property type="entry name" value="NADPH_Cyt_P450_Rdtase_alpha"/>
</dbReference>
<keyword evidence="4" id="KW-0288">FMN</keyword>
<dbReference type="PANTHER" id="PTHR19384:SF17">
    <property type="entry name" value="NADPH--CYTOCHROME P450 REDUCTASE"/>
    <property type="match status" value="1"/>
</dbReference>
<gene>
    <name evidence="13" type="ORF">APUTEX25_002890</name>
    <name evidence="12" type="ORF">g.24151</name>
</gene>
<organism evidence="12">
    <name type="scientific">Auxenochlorella protothecoides</name>
    <name type="common">Green microalga</name>
    <name type="synonym">Chlorella protothecoides</name>
    <dbReference type="NCBI Taxonomy" id="3075"/>
    <lineage>
        <taxon>Eukaryota</taxon>
        <taxon>Viridiplantae</taxon>
        <taxon>Chlorophyta</taxon>
        <taxon>core chlorophytes</taxon>
        <taxon>Trebouxiophyceae</taxon>
        <taxon>Chlorellales</taxon>
        <taxon>Chlorellaceae</taxon>
        <taxon>Auxenochlorella</taxon>
    </lineage>
</organism>
<dbReference type="InterPro" id="IPR001433">
    <property type="entry name" value="OxRdtase_FAD/NAD-bd"/>
</dbReference>
<evidence type="ECO:0000313" key="14">
    <source>
        <dbReference type="Proteomes" id="UP000279271"/>
    </source>
</evidence>
<evidence type="ECO:0000313" key="12">
    <source>
        <dbReference type="EMBL" id="JAT70416.1"/>
    </source>
</evidence>
<dbReference type="AlphaFoldDB" id="A0A1D1ZTY3"/>
<dbReference type="InterPro" id="IPR001709">
    <property type="entry name" value="Flavoprot_Pyr_Nucl_cyt_Rdtase"/>
</dbReference>
<dbReference type="PANTHER" id="PTHR19384">
    <property type="entry name" value="NITRIC OXIDE SYNTHASE-RELATED"/>
    <property type="match status" value="1"/>
</dbReference>
<dbReference type="InterPro" id="IPR017927">
    <property type="entry name" value="FAD-bd_FR_type"/>
</dbReference>
<dbReference type="PROSITE" id="PS50902">
    <property type="entry name" value="FLAVODOXIN_LIKE"/>
    <property type="match status" value="1"/>
</dbReference>
<reference evidence="14" key="2">
    <citation type="journal article" date="2018" name="Algal Res.">
        <title>Characterization of plant carbon substrate utilization by Auxenochlorella protothecoides.</title>
        <authorList>
            <person name="Vogler B.W."/>
            <person name="Starkenburg S.R."/>
            <person name="Sudasinghe N."/>
            <person name="Schambach J.Y."/>
            <person name="Rollin J.A."/>
            <person name="Pattathil S."/>
            <person name="Barry A.N."/>
        </authorList>
    </citation>
    <scope>NUCLEOTIDE SEQUENCE [LARGE SCALE GENOMIC DNA]</scope>
    <source>
        <strain evidence="14">UTEX 25</strain>
    </source>
</reference>
<dbReference type="PROSITE" id="PS51384">
    <property type="entry name" value="FAD_FR"/>
    <property type="match status" value="1"/>
</dbReference>
<dbReference type="PRINTS" id="PR00369">
    <property type="entry name" value="FLAVODOXIN"/>
</dbReference>
<dbReference type="FunFam" id="3.40.50.80:FF:000001">
    <property type="entry name" value="NADPH--cytochrome P450 reductase 1"/>
    <property type="match status" value="1"/>
</dbReference>
<dbReference type="GO" id="GO:0003958">
    <property type="term" value="F:NADPH-hemoprotein reductase activity"/>
    <property type="evidence" value="ECO:0007669"/>
    <property type="project" value="UniProtKB-EC"/>
</dbReference>
<feature type="transmembrane region" description="Helical" evidence="9">
    <location>
        <begin position="12"/>
        <end position="32"/>
    </location>
</feature>
<evidence type="ECO:0000256" key="4">
    <source>
        <dbReference type="ARBA" id="ARBA00022643"/>
    </source>
</evidence>
<proteinExistence type="predicted"/>
<dbReference type="Pfam" id="PF00175">
    <property type="entry name" value="NAD_binding_1"/>
    <property type="match status" value="1"/>
</dbReference>
<evidence type="ECO:0000259" key="10">
    <source>
        <dbReference type="PROSITE" id="PS50902"/>
    </source>
</evidence>
<keyword evidence="6" id="KW-0521">NADP</keyword>
<dbReference type="EMBL" id="GDKF01008206">
    <property type="protein sequence ID" value="JAT70416.1"/>
    <property type="molecule type" value="Transcribed_RNA"/>
</dbReference>
<reference evidence="13" key="4">
    <citation type="submission" date="2018-11" db="EMBL/GenBank/DDBJ databases">
        <title>Characterization of plant carbon substrate utilization by Auxenochlorella protothecoides.</title>
        <authorList>
            <person name="Vogler B.W."/>
            <person name="Starkenburg S.R."/>
            <person name="Sudasinghe N."/>
            <person name="Schambach J.Y."/>
            <person name="Rollin J.A."/>
            <person name="Pattathil S."/>
            <person name="Barry A.N."/>
        </authorList>
    </citation>
    <scope>NUCLEOTIDE SEQUENCE [LARGE SCALE GENOMIC DNA]</scope>
    <source>
        <strain evidence="13">UTEX 25</strain>
    </source>
</reference>
<dbReference type="GO" id="GO:0050660">
    <property type="term" value="F:flavin adenine dinucleotide binding"/>
    <property type="evidence" value="ECO:0007669"/>
    <property type="project" value="TreeGrafter"/>
</dbReference>
<keyword evidence="9" id="KW-0472">Membrane</keyword>
<dbReference type="Proteomes" id="UP000279271">
    <property type="component" value="Unassembled WGS sequence"/>
</dbReference>
<dbReference type="Gene3D" id="1.20.990.10">
    <property type="entry name" value="NADPH-cytochrome p450 Reductase, Chain A, domain 3"/>
    <property type="match status" value="1"/>
</dbReference>
<evidence type="ECO:0000256" key="7">
    <source>
        <dbReference type="ARBA" id="ARBA00023002"/>
    </source>
</evidence>
<feature type="domain" description="Flavodoxin-like" evidence="10">
    <location>
        <begin position="69"/>
        <end position="219"/>
    </location>
</feature>
<dbReference type="InterPro" id="IPR039261">
    <property type="entry name" value="FNR_nucleotide-bd"/>
</dbReference>
<dbReference type="SUPFAM" id="SSF52218">
    <property type="entry name" value="Flavoproteins"/>
    <property type="match status" value="1"/>
</dbReference>
<evidence type="ECO:0000259" key="11">
    <source>
        <dbReference type="PROSITE" id="PS51384"/>
    </source>
</evidence>
<keyword evidence="3" id="KW-0285">Flavoprotein</keyword>
<evidence type="ECO:0000256" key="1">
    <source>
        <dbReference type="ARBA" id="ARBA00001917"/>
    </source>
</evidence>
<dbReference type="Pfam" id="PF00258">
    <property type="entry name" value="Flavodoxin_1"/>
    <property type="match status" value="1"/>
</dbReference>
<evidence type="ECO:0000256" key="2">
    <source>
        <dbReference type="ARBA" id="ARBA00001974"/>
    </source>
</evidence>
<keyword evidence="9" id="KW-0812">Transmembrane</keyword>
<feature type="domain" description="FAD-binding FR-type" evidence="11">
    <location>
        <begin position="273"/>
        <end position="507"/>
    </location>
</feature>
<evidence type="ECO:0000256" key="5">
    <source>
        <dbReference type="ARBA" id="ARBA00022827"/>
    </source>
</evidence>
<comment type="cofactor">
    <cofactor evidence="2">
        <name>FAD</name>
        <dbReference type="ChEBI" id="CHEBI:57692"/>
    </cofactor>
</comment>
<dbReference type="InterPro" id="IPR017938">
    <property type="entry name" value="Riboflavin_synthase-like_b-brl"/>
</dbReference>
<evidence type="ECO:0000256" key="8">
    <source>
        <dbReference type="ARBA" id="ARBA00023797"/>
    </source>
</evidence>
<keyword evidence="5" id="KW-0274">FAD</keyword>
<dbReference type="SUPFAM" id="SSF52343">
    <property type="entry name" value="Ferredoxin reductase-like, C-terminal NADP-linked domain"/>
    <property type="match status" value="1"/>
</dbReference>
<protein>
    <recommendedName>
        <fullName evidence="8">NADPH--hemoprotein reductase</fullName>
        <ecNumber evidence="8">1.6.2.4</ecNumber>
    </recommendedName>
</protein>
<evidence type="ECO:0000256" key="6">
    <source>
        <dbReference type="ARBA" id="ARBA00022857"/>
    </source>
</evidence>
<dbReference type="InterPro" id="IPR029039">
    <property type="entry name" value="Flavoprotein-like_sf"/>
</dbReference>
<reference evidence="12" key="1">
    <citation type="submission" date="2015-08" db="EMBL/GenBank/DDBJ databases">
        <authorList>
            <person name="Babu N.S."/>
            <person name="Beckwith C.J."/>
            <person name="Beseler K.G."/>
            <person name="Brison A."/>
            <person name="Carone J.V."/>
            <person name="Caskin T.P."/>
            <person name="Diamond M."/>
            <person name="Durham M.E."/>
            <person name="Foxe J.M."/>
            <person name="Go M."/>
            <person name="Henderson B.A."/>
            <person name="Jones I.B."/>
            <person name="McGettigan J.A."/>
            <person name="Micheletti S.J."/>
            <person name="Nasrallah M.E."/>
            <person name="Ortiz D."/>
            <person name="Piller C.R."/>
            <person name="Privatt S.R."/>
            <person name="Schneider S.L."/>
            <person name="Sharp S."/>
            <person name="Smith T.C."/>
            <person name="Stanton J.D."/>
            <person name="Ullery H.E."/>
            <person name="Wilson R.J."/>
            <person name="Serrano M.G."/>
            <person name="Buck G."/>
            <person name="Lee V."/>
            <person name="Wang Y."/>
            <person name="Carvalho R."/>
            <person name="Voegtly L."/>
            <person name="Shi R."/>
            <person name="Duckworth R."/>
            <person name="Johnson A."/>
            <person name="Loviza R."/>
            <person name="Walstead R."/>
            <person name="Shah Z."/>
            <person name="Kiflezghi M."/>
            <person name="Wade K."/>
            <person name="Ball S.L."/>
            <person name="Bradley K.W."/>
            <person name="Asai D.J."/>
            <person name="Bowman C.A."/>
            <person name="Russell D.A."/>
            <person name="Pope W.H."/>
            <person name="Jacobs-Sera D."/>
            <person name="Hendrix R.W."/>
            <person name="Hatfull G.F."/>
        </authorList>
    </citation>
    <scope>NUCLEOTIDE SEQUENCE</scope>
</reference>
<dbReference type="EC" id="1.6.2.4" evidence="8"/>
<sequence length="670" mass="70343">MATLTAVDVSSNGLAAVAALLTVLAGLIFLLYRQKGPVRPAASVAAPPPAANGVKTGSHVEEELPADRVLILYGTQTGTAERFAKSLRFQLEARYGGSGKKFVALDTEGYPAAKHLHHESCVLLLMATYGDGEPTDSAAEFYDWAVETAESGDDPELLKSVTYGVFGLGNRQYEHFCAVGQRLHGVMADLGASPLLDPGLGDDDDDIDDDFDEWTLALFAELDARGDLGAGAVGGAGGAAAIPSYAVETAPAGAAPADADAQRCRQGRGTAAHDPFLASVLEVRELHTALSTRSCVHVELDLAGSGIAYAPGDHVAIFPRNDDAVVAEAARLLGAEPDSCFTLGAAPGGPVPPFTGPITLREALAAHVDLLGLPSKAALSTLAAFAKDKAQAARLARLAAPEGRDEYHAEVVAPRRSLLEVMREHASAQPSLGAFFASVADTLQPRYYSISSSPRAHPAALSITCVVVDEELPGGRRHRGVASSYLARLRPGDRLPVFVRRSAFRLPADPATPIVMIGPGTGLAPFRGFLQDRQAVLEARSGSGGASTAFGPATLFFGCRQPDQDFIYREELEGWAASGALSVLHTAFSRAGPRKEYVQHHIEAAAEAVWDALQARSGCLYICGDAKGMCHDVQLALAALAGRALGAGEEAGADWLKRLAAEGRFMRDVW</sequence>
<comment type="cofactor">
    <cofactor evidence="1">
        <name>FMN</name>
        <dbReference type="ChEBI" id="CHEBI:58210"/>
    </cofactor>
</comment>
<dbReference type="EMBL" id="QOKY01000135">
    <property type="protein sequence ID" value="RMZ56801.1"/>
    <property type="molecule type" value="Genomic_DNA"/>
</dbReference>
<dbReference type="InterPro" id="IPR008254">
    <property type="entry name" value="Flavodoxin/NO_synth"/>
</dbReference>
<dbReference type="Gene3D" id="2.40.30.10">
    <property type="entry name" value="Translation factors"/>
    <property type="match status" value="1"/>
</dbReference>
<dbReference type="Gene3D" id="3.40.50.80">
    <property type="entry name" value="Nucleotide-binding domain of ferredoxin-NADP reductase (FNR) module"/>
    <property type="match status" value="1"/>
</dbReference>
<keyword evidence="9" id="KW-1133">Transmembrane helix</keyword>
<dbReference type="GO" id="GO:0005829">
    <property type="term" value="C:cytosol"/>
    <property type="evidence" value="ECO:0007669"/>
    <property type="project" value="TreeGrafter"/>
</dbReference>
<dbReference type="Pfam" id="PF00667">
    <property type="entry name" value="FAD_binding_1"/>
    <property type="match status" value="1"/>
</dbReference>
<dbReference type="GO" id="GO:0010181">
    <property type="term" value="F:FMN binding"/>
    <property type="evidence" value="ECO:0007669"/>
    <property type="project" value="InterPro"/>
</dbReference>
<dbReference type="SUPFAM" id="SSF63380">
    <property type="entry name" value="Riboflavin synthase domain-like"/>
    <property type="match status" value="1"/>
</dbReference>
<evidence type="ECO:0000313" key="13">
    <source>
        <dbReference type="EMBL" id="RMZ56801.1"/>
    </source>
</evidence>
<accession>A0A1D1ZTY3</accession>
<reference evidence="13" key="3">
    <citation type="submission" date="2018-10" db="EMBL/GenBank/DDBJ databases">
        <authorList>
            <person name="Hovde B."/>
            <person name="Zhang X."/>
        </authorList>
    </citation>
    <scope>NUCLEOTIDE SEQUENCE [LARGE SCALE GENOMIC DNA]</scope>
    <source>
        <strain evidence="13">UTEX 25</strain>
    </source>
</reference>
<dbReference type="InterPro" id="IPR001094">
    <property type="entry name" value="Flavdoxin-like"/>
</dbReference>
<keyword evidence="7" id="KW-0560">Oxidoreductase</keyword>